<evidence type="ECO:0000256" key="1">
    <source>
        <dbReference type="SAM" id="Phobius"/>
    </source>
</evidence>
<protein>
    <submittedName>
        <fullName evidence="2">DUF4230 domain-containing protein</fullName>
    </submittedName>
</protein>
<gene>
    <name evidence="2" type="ORF">F7D73_04920</name>
</gene>
<feature type="transmembrane region" description="Helical" evidence="1">
    <location>
        <begin position="6"/>
        <end position="23"/>
    </location>
</feature>
<evidence type="ECO:0000313" key="2">
    <source>
        <dbReference type="EMBL" id="MQN80302.1"/>
    </source>
</evidence>
<keyword evidence="1" id="KW-1133">Transmembrane helix</keyword>
<dbReference type="AlphaFoldDB" id="A0A6G1TYB7"/>
<sequence>MKKYGIIIILFLIIIIGGALYWLNKDNTMNVATEEKTTLSPTQVESIEAIGQWEFLAINDEELVDTTRHGFFGDDQLVRIYYGTLRLGIDMKDVKEGWIQTDEKKDSIVCTLPPIRLLDNNFIDEAKTKSFFEEGKWTGADRQAMYDRAYVMMKKRCLTPVNYQTARRNAKQQFKDMFKTMGFTNVRIEFDD</sequence>
<dbReference type="Pfam" id="PF14014">
    <property type="entry name" value="DUF4230"/>
    <property type="match status" value="1"/>
</dbReference>
<proteinExistence type="predicted"/>
<dbReference type="EMBL" id="VZCB01000045">
    <property type="protein sequence ID" value="MQN80302.1"/>
    <property type="molecule type" value="Genomic_DNA"/>
</dbReference>
<name>A0A6G1TYB7_9BACT</name>
<keyword evidence="1" id="KW-0812">Transmembrane</keyword>
<dbReference type="Proteomes" id="UP000480425">
    <property type="component" value="Unassembled WGS sequence"/>
</dbReference>
<reference evidence="2 3" key="1">
    <citation type="submission" date="2019-09" db="EMBL/GenBank/DDBJ databases">
        <title>Distinct polysaccharide growth profiles of human intestinal Prevotella copri isolates.</title>
        <authorList>
            <person name="Fehlner-Peach H."/>
            <person name="Magnabosco C."/>
            <person name="Raghavan V."/>
            <person name="Scher J.U."/>
            <person name="Tett A."/>
            <person name="Cox L.M."/>
            <person name="Gottsegen C."/>
            <person name="Watters A."/>
            <person name="Wiltshire- Gordon J.D."/>
            <person name="Segata N."/>
            <person name="Bonneau R."/>
            <person name="Littman D.R."/>
        </authorList>
    </citation>
    <scope>NUCLEOTIDE SEQUENCE [LARGE SCALE GENOMIC DNA]</scope>
    <source>
        <strain evidence="3">iA622</strain>
    </source>
</reference>
<comment type="caution">
    <text evidence="2">The sequence shown here is derived from an EMBL/GenBank/DDBJ whole genome shotgun (WGS) entry which is preliminary data.</text>
</comment>
<keyword evidence="1" id="KW-0472">Membrane</keyword>
<accession>A0A6G1TYB7</accession>
<dbReference type="InterPro" id="IPR025324">
    <property type="entry name" value="DUF4230"/>
</dbReference>
<dbReference type="OrthoDB" id="1079857at2"/>
<organism evidence="2 3">
    <name type="scientific">Segatella copri</name>
    <dbReference type="NCBI Taxonomy" id="165179"/>
    <lineage>
        <taxon>Bacteria</taxon>
        <taxon>Pseudomonadati</taxon>
        <taxon>Bacteroidota</taxon>
        <taxon>Bacteroidia</taxon>
        <taxon>Bacteroidales</taxon>
        <taxon>Prevotellaceae</taxon>
        <taxon>Segatella</taxon>
    </lineage>
</organism>
<evidence type="ECO:0000313" key="3">
    <source>
        <dbReference type="Proteomes" id="UP000480425"/>
    </source>
</evidence>